<name>A0ABY1P0X5_9RHOB</name>
<gene>
    <name evidence="2" type="ORF">SAMN06265373_104400</name>
</gene>
<accession>A0ABY1P0X5</accession>
<comment type="caution">
    <text evidence="2">The sequence shown here is derived from an EMBL/GenBank/DDBJ whole genome shotgun (WGS) entry which is preliminary data.</text>
</comment>
<organism evidence="2 3">
    <name type="scientific">Shimia sagamensis</name>
    <dbReference type="NCBI Taxonomy" id="1566352"/>
    <lineage>
        <taxon>Bacteria</taxon>
        <taxon>Pseudomonadati</taxon>
        <taxon>Pseudomonadota</taxon>
        <taxon>Alphaproteobacteria</taxon>
        <taxon>Rhodobacterales</taxon>
        <taxon>Roseobacteraceae</taxon>
    </lineage>
</organism>
<evidence type="ECO:0000313" key="3">
    <source>
        <dbReference type="Proteomes" id="UP001157961"/>
    </source>
</evidence>
<proteinExistence type="predicted"/>
<dbReference type="RefSeq" id="WP_283426340.1">
    <property type="nucleotide sequence ID" value="NZ_FXTY01000004.1"/>
</dbReference>
<dbReference type="Gene3D" id="2.120.10.30">
    <property type="entry name" value="TolB, C-terminal domain"/>
    <property type="match status" value="1"/>
</dbReference>
<feature type="chain" id="PRO_5045227503" description="SMP-30/Gluconolaconase/LRE-like region" evidence="1">
    <location>
        <begin position="22"/>
        <end position="281"/>
    </location>
</feature>
<feature type="signal peptide" evidence="1">
    <location>
        <begin position="1"/>
        <end position="21"/>
    </location>
</feature>
<protein>
    <recommendedName>
        <fullName evidence="4">SMP-30/Gluconolaconase/LRE-like region</fullName>
    </recommendedName>
</protein>
<dbReference type="InterPro" id="IPR011042">
    <property type="entry name" value="6-blade_b-propeller_TolB-like"/>
</dbReference>
<dbReference type="SUPFAM" id="SSF63825">
    <property type="entry name" value="YWTD domain"/>
    <property type="match status" value="1"/>
</dbReference>
<reference evidence="2 3" key="1">
    <citation type="submission" date="2017-05" db="EMBL/GenBank/DDBJ databases">
        <authorList>
            <person name="Varghese N."/>
            <person name="Submissions S."/>
        </authorList>
    </citation>
    <scope>NUCLEOTIDE SEQUENCE [LARGE SCALE GENOMIC DNA]</scope>
    <source>
        <strain evidence="2 3">DSM 29734</strain>
    </source>
</reference>
<evidence type="ECO:0000256" key="1">
    <source>
        <dbReference type="SAM" id="SignalP"/>
    </source>
</evidence>
<keyword evidence="3" id="KW-1185">Reference proteome</keyword>
<dbReference type="Proteomes" id="UP001157961">
    <property type="component" value="Unassembled WGS sequence"/>
</dbReference>
<sequence length="281" mass="29805">MKNILPTLTAGTLCIATSVLADPSGWTSGAFDMPESAIYDEARDRIVVSVIAGHPGEADGNGALALLSPEGDVIDPNWITGLNAPKGMAILENTLLVADLTQLHEVNLTTGTLQHSWEVDGAVFLNDIASDTKKAYISDFMANQIWRYEAGEITSWLVSDTLSHPNGLYLDGDELLVGSWGQGMQSDFSTEHPGSLLAVNLDDQEISVIAEQVGNLDGIARIGDKLFVNDWITGDLFEVQADGSVASVAKFAPGLADIAAFGNALLLPSMLEGTISMQSFP</sequence>
<evidence type="ECO:0008006" key="4">
    <source>
        <dbReference type="Google" id="ProtNLM"/>
    </source>
</evidence>
<dbReference type="EMBL" id="FXTY01000004">
    <property type="protein sequence ID" value="SMP23684.1"/>
    <property type="molecule type" value="Genomic_DNA"/>
</dbReference>
<evidence type="ECO:0000313" key="2">
    <source>
        <dbReference type="EMBL" id="SMP23684.1"/>
    </source>
</evidence>
<keyword evidence="1" id="KW-0732">Signal</keyword>